<dbReference type="InterPro" id="IPR028919">
    <property type="entry name" value="Viral_movement"/>
</dbReference>
<dbReference type="PANTHER" id="PTHR47599:SF4">
    <property type="entry name" value="POLYPROTEIN"/>
    <property type="match status" value="1"/>
</dbReference>
<accession>A0A9I9EKC4</accession>
<dbReference type="InterPro" id="IPR051596">
    <property type="entry name" value="Caulimoviridae_Movement"/>
</dbReference>
<dbReference type="PANTHER" id="PTHR47599">
    <property type="entry name" value="CELL-TO-CELL MOVEMENT PROTEIN"/>
    <property type="match status" value="1"/>
</dbReference>
<dbReference type="EnsemblPlants" id="MELO3C035051.2.1">
    <property type="protein sequence ID" value="MELO3C035051.2.1"/>
    <property type="gene ID" value="MELO3C035051.2"/>
</dbReference>
<organism evidence="1">
    <name type="scientific">Cucumis melo</name>
    <name type="common">Muskmelon</name>
    <dbReference type="NCBI Taxonomy" id="3656"/>
    <lineage>
        <taxon>Eukaryota</taxon>
        <taxon>Viridiplantae</taxon>
        <taxon>Streptophyta</taxon>
        <taxon>Embryophyta</taxon>
        <taxon>Tracheophyta</taxon>
        <taxon>Spermatophyta</taxon>
        <taxon>Magnoliopsida</taxon>
        <taxon>eudicotyledons</taxon>
        <taxon>Gunneridae</taxon>
        <taxon>Pentapetalae</taxon>
        <taxon>rosids</taxon>
        <taxon>fabids</taxon>
        <taxon>Cucurbitales</taxon>
        <taxon>Cucurbitaceae</taxon>
        <taxon>Benincaseae</taxon>
        <taxon>Cucumis</taxon>
    </lineage>
</organism>
<protein>
    <submittedName>
        <fullName evidence="1">Uncharacterized protein</fullName>
    </submittedName>
</protein>
<sequence>MALIYIALRDKRHLNFSNSLLGIVQSSLDNDLVYFTCKLGFTVALQDKNIYNVLCFDIRAKGLRLKNGSYLFSIMYVLYYKMMYTNVSPKALGVSPKNYTMLMEVNLERSSMIVLKLLDWSELTRNLVWLIEHATASKTRQSSTAIL</sequence>
<dbReference type="AlphaFoldDB" id="A0A9I9EKC4"/>
<evidence type="ECO:0000313" key="1">
    <source>
        <dbReference type="EnsemblPlants" id="MELO3C035051.2.1"/>
    </source>
</evidence>
<proteinExistence type="predicted"/>
<dbReference type="Gramene" id="MELO3C035051.2.1">
    <property type="protein sequence ID" value="MELO3C035051.2.1"/>
    <property type="gene ID" value="MELO3C035051.2"/>
</dbReference>
<name>A0A9I9EKC4_CUCME</name>
<dbReference type="Pfam" id="PF01107">
    <property type="entry name" value="MP"/>
    <property type="match status" value="1"/>
</dbReference>
<reference evidence="1" key="1">
    <citation type="submission" date="2023-03" db="UniProtKB">
        <authorList>
            <consortium name="EnsemblPlants"/>
        </authorList>
    </citation>
    <scope>IDENTIFICATION</scope>
</reference>